<keyword evidence="1" id="KW-0812">Transmembrane</keyword>
<keyword evidence="1" id="KW-0472">Membrane</keyword>
<feature type="transmembrane region" description="Helical" evidence="1">
    <location>
        <begin position="125"/>
        <end position="145"/>
    </location>
</feature>
<dbReference type="RefSeq" id="WP_179644426.1">
    <property type="nucleotide sequence ID" value="NZ_BAAAYY010000010.1"/>
</dbReference>
<dbReference type="SUPFAM" id="SSF48317">
    <property type="entry name" value="Acid phosphatase/Vanadium-dependent haloperoxidase"/>
    <property type="match status" value="1"/>
</dbReference>
<keyword evidence="1" id="KW-1133">Transmembrane helix</keyword>
<gene>
    <name evidence="3" type="ORF">HDA32_003780</name>
</gene>
<dbReference type="InterPro" id="IPR000326">
    <property type="entry name" value="PAP2/HPO"/>
</dbReference>
<name>A0A852U3X6_9ACTN</name>
<protein>
    <recommendedName>
        <fullName evidence="2">Phosphatidic acid phosphatase type 2/haloperoxidase domain-containing protein</fullName>
    </recommendedName>
</protein>
<dbReference type="Pfam" id="PF01569">
    <property type="entry name" value="PAP2"/>
    <property type="match status" value="1"/>
</dbReference>
<feature type="transmembrane region" description="Helical" evidence="1">
    <location>
        <begin position="227"/>
        <end position="252"/>
    </location>
</feature>
<feature type="transmembrane region" description="Helical" evidence="1">
    <location>
        <begin position="182"/>
        <end position="207"/>
    </location>
</feature>
<evidence type="ECO:0000259" key="2">
    <source>
        <dbReference type="Pfam" id="PF01569"/>
    </source>
</evidence>
<organism evidence="3 4">
    <name type="scientific">Spinactinospora alkalitolerans</name>
    <dbReference type="NCBI Taxonomy" id="687207"/>
    <lineage>
        <taxon>Bacteria</taxon>
        <taxon>Bacillati</taxon>
        <taxon>Actinomycetota</taxon>
        <taxon>Actinomycetes</taxon>
        <taxon>Streptosporangiales</taxon>
        <taxon>Nocardiopsidaceae</taxon>
        <taxon>Spinactinospora</taxon>
    </lineage>
</organism>
<dbReference type="Proteomes" id="UP000589036">
    <property type="component" value="Unassembled WGS sequence"/>
</dbReference>
<dbReference type="InterPro" id="IPR036938">
    <property type="entry name" value="PAP2/HPO_sf"/>
</dbReference>
<feature type="transmembrane region" description="Helical" evidence="1">
    <location>
        <begin position="95"/>
        <end position="113"/>
    </location>
</feature>
<feature type="transmembrane region" description="Helical" evidence="1">
    <location>
        <begin position="288"/>
        <end position="314"/>
    </location>
</feature>
<evidence type="ECO:0000313" key="3">
    <source>
        <dbReference type="EMBL" id="NYE48660.1"/>
    </source>
</evidence>
<feature type="transmembrane region" description="Helical" evidence="1">
    <location>
        <begin position="57"/>
        <end position="75"/>
    </location>
</feature>
<feature type="transmembrane region" description="Helical" evidence="1">
    <location>
        <begin position="151"/>
        <end position="170"/>
    </location>
</feature>
<evidence type="ECO:0000313" key="4">
    <source>
        <dbReference type="Proteomes" id="UP000589036"/>
    </source>
</evidence>
<comment type="caution">
    <text evidence="3">The sequence shown here is derived from an EMBL/GenBank/DDBJ whole genome shotgun (WGS) entry which is preliminary data.</text>
</comment>
<sequence length="333" mass="34982">MEAIWEAESGAVSRLQEIGGWSAPPFSALFANGFDLLYLVAVPLLLWCVSTGWGTRLSLLLTGGSLVNGLLKTALHAPRPSWYTLRVSPLVPGTTFGAPAGAAQGAVTLLGYVGLKTDRRWARPAAAALIVLVALAGVHLGAAFFSGTLLGLVVGAVLLWLVLRYEAALLRWWRARPLRTQIACALALSLAVPVTAAVWQAVVWGGWTAPRGWTGTVPPDAATATLQHVFVLGGALFGLLAGFSLLAARGWYSAEGSLVSRASRYVTGSTGILLILVLHVLVPVPGGAAGLLVSYVLHALLSLWIAFGAPELFVRTRLADRPLRAEAGEPVPH</sequence>
<dbReference type="EMBL" id="JACCCC010000001">
    <property type="protein sequence ID" value="NYE48660.1"/>
    <property type="molecule type" value="Genomic_DNA"/>
</dbReference>
<proteinExistence type="predicted"/>
<accession>A0A852U3X6</accession>
<feature type="domain" description="Phosphatidic acid phosphatase type 2/haloperoxidase" evidence="2">
    <location>
        <begin position="56"/>
        <end position="166"/>
    </location>
</feature>
<feature type="transmembrane region" description="Helical" evidence="1">
    <location>
        <begin position="29"/>
        <end position="50"/>
    </location>
</feature>
<evidence type="ECO:0000256" key="1">
    <source>
        <dbReference type="SAM" id="Phobius"/>
    </source>
</evidence>
<dbReference type="AlphaFoldDB" id="A0A852U3X6"/>
<keyword evidence="4" id="KW-1185">Reference proteome</keyword>
<feature type="transmembrane region" description="Helical" evidence="1">
    <location>
        <begin position="264"/>
        <end position="282"/>
    </location>
</feature>
<reference evidence="3 4" key="1">
    <citation type="submission" date="2020-07" db="EMBL/GenBank/DDBJ databases">
        <title>Sequencing the genomes of 1000 actinobacteria strains.</title>
        <authorList>
            <person name="Klenk H.-P."/>
        </authorList>
    </citation>
    <scope>NUCLEOTIDE SEQUENCE [LARGE SCALE GENOMIC DNA]</scope>
    <source>
        <strain evidence="3 4">CXB654</strain>
    </source>
</reference>